<feature type="compositionally biased region" description="Basic residues" evidence="1">
    <location>
        <begin position="31"/>
        <end position="43"/>
    </location>
</feature>
<comment type="caution">
    <text evidence="2">The sequence shown here is derived from an EMBL/GenBank/DDBJ whole genome shotgun (WGS) entry which is preliminary data.</text>
</comment>
<organism evidence="2">
    <name type="scientific">marine sediment metagenome</name>
    <dbReference type="NCBI Taxonomy" id="412755"/>
    <lineage>
        <taxon>unclassified sequences</taxon>
        <taxon>metagenomes</taxon>
        <taxon>ecological metagenomes</taxon>
    </lineage>
</organism>
<evidence type="ECO:0000313" key="2">
    <source>
        <dbReference type="EMBL" id="GAF91365.1"/>
    </source>
</evidence>
<protein>
    <submittedName>
        <fullName evidence="2">Uncharacterized protein</fullName>
    </submittedName>
</protein>
<proteinExistence type="predicted"/>
<name>X0USC3_9ZZZZ</name>
<accession>X0USC3</accession>
<feature type="region of interest" description="Disordered" evidence="1">
    <location>
        <begin position="24"/>
        <end position="43"/>
    </location>
</feature>
<sequence>MQPAHPAPLAPAPTASIAAPIAVGAASSAPHHLRPQARRARIL</sequence>
<feature type="non-terminal residue" evidence="2">
    <location>
        <position position="43"/>
    </location>
</feature>
<evidence type="ECO:0000256" key="1">
    <source>
        <dbReference type="SAM" id="MobiDB-lite"/>
    </source>
</evidence>
<dbReference type="AlphaFoldDB" id="X0USC3"/>
<reference evidence="2" key="1">
    <citation type="journal article" date="2014" name="Front. Microbiol.">
        <title>High frequency of phylogenetically diverse reductive dehalogenase-homologous genes in deep subseafloor sedimentary metagenomes.</title>
        <authorList>
            <person name="Kawai M."/>
            <person name="Futagami T."/>
            <person name="Toyoda A."/>
            <person name="Takaki Y."/>
            <person name="Nishi S."/>
            <person name="Hori S."/>
            <person name="Arai W."/>
            <person name="Tsubouchi T."/>
            <person name="Morono Y."/>
            <person name="Uchiyama I."/>
            <person name="Ito T."/>
            <person name="Fujiyama A."/>
            <person name="Inagaki F."/>
            <person name="Takami H."/>
        </authorList>
    </citation>
    <scope>NUCLEOTIDE SEQUENCE</scope>
    <source>
        <strain evidence="2">Expedition CK06-06</strain>
    </source>
</reference>
<gene>
    <name evidence="2" type="ORF">S01H1_24152</name>
</gene>
<dbReference type="EMBL" id="BARS01014230">
    <property type="protein sequence ID" value="GAF91365.1"/>
    <property type="molecule type" value="Genomic_DNA"/>
</dbReference>